<reference evidence="5" key="3">
    <citation type="journal article" date="2023" name="Microbiol. Resour. Announc.">
        <title>Draft Genome Sequence of Granulicatella sp. Strain S8, Isolated from a Marine Fish, Seriola quinqueradiata.</title>
        <authorList>
            <person name="Lee M."/>
            <person name="Farooq A."/>
            <person name="Jeong J.B."/>
            <person name="Jung M.Y."/>
        </authorList>
    </citation>
    <scope>NUCLEOTIDE SEQUENCE</scope>
    <source>
        <strain evidence="5">S8</strain>
    </source>
</reference>
<comment type="caution">
    <text evidence="5">The sequence shown here is derived from an EMBL/GenBank/DDBJ whole genome shotgun (WGS) entry which is preliminary data.</text>
</comment>
<dbReference type="PANTHER" id="PTHR30146:SF154">
    <property type="entry name" value="TRANSCRIPTION REGULATOR, MEMBER OF GALR FAMILY"/>
    <property type="match status" value="1"/>
</dbReference>
<dbReference type="Pfam" id="PF00356">
    <property type="entry name" value="LacI"/>
    <property type="match status" value="1"/>
</dbReference>
<evidence type="ECO:0000259" key="4">
    <source>
        <dbReference type="PROSITE" id="PS50932"/>
    </source>
</evidence>
<feature type="domain" description="HTH lacI-type" evidence="4">
    <location>
        <begin position="2"/>
        <end position="56"/>
    </location>
</feature>
<dbReference type="PRINTS" id="PR00036">
    <property type="entry name" value="HTHLACI"/>
</dbReference>
<reference evidence="5" key="1">
    <citation type="submission" date="2022-07" db="EMBL/GenBank/DDBJ databases">
        <authorList>
            <person name="Jung M.-Y."/>
            <person name="Lee M."/>
        </authorList>
    </citation>
    <scope>NUCLEOTIDE SEQUENCE</scope>
    <source>
        <strain evidence="5">S8</strain>
    </source>
</reference>
<evidence type="ECO:0000313" key="5">
    <source>
        <dbReference type="EMBL" id="MCQ9210695.1"/>
    </source>
</evidence>
<dbReference type="RefSeq" id="WP_256945817.1">
    <property type="nucleotide sequence ID" value="NZ_JANHNZ010000011.1"/>
</dbReference>
<keyword evidence="1" id="KW-0805">Transcription regulation</keyword>
<accession>A0ABT1WSB1</accession>
<dbReference type="EMBL" id="JANHNZ010000011">
    <property type="protein sequence ID" value="MCQ9210695.1"/>
    <property type="molecule type" value="Genomic_DNA"/>
</dbReference>
<dbReference type="PROSITE" id="PS00356">
    <property type="entry name" value="HTH_LACI_1"/>
    <property type="match status" value="1"/>
</dbReference>
<evidence type="ECO:0000256" key="2">
    <source>
        <dbReference type="ARBA" id="ARBA00023125"/>
    </source>
</evidence>
<keyword evidence="2" id="KW-0238">DNA-binding</keyword>
<dbReference type="InterPro" id="IPR010982">
    <property type="entry name" value="Lambda_DNA-bd_dom_sf"/>
</dbReference>
<evidence type="ECO:0000313" key="6">
    <source>
        <dbReference type="Proteomes" id="UP001059480"/>
    </source>
</evidence>
<protein>
    <submittedName>
        <fullName evidence="5">LacI family transcriptional regulator</fullName>
    </submittedName>
</protein>
<dbReference type="SMART" id="SM00354">
    <property type="entry name" value="HTH_LACI"/>
    <property type="match status" value="1"/>
</dbReference>
<dbReference type="InterPro" id="IPR000843">
    <property type="entry name" value="HTH_LacI"/>
</dbReference>
<name>A0ABT1WSB1_9LACT</name>
<dbReference type="Gene3D" id="1.10.260.40">
    <property type="entry name" value="lambda repressor-like DNA-binding domains"/>
    <property type="match status" value="1"/>
</dbReference>
<dbReference type="InterPro" id="IPR046335">
    <property type="entry name" value="LacI/GalR-like_sensor"/>
</dbReference>
<evidence type="ECO:0000256" key="3">
    <source>
        <dbReference type="ARBA" id="ARBA00023163"/>
    </source>
</evidence>
<dbReference type="PROSITE" id="PS50932">
    <property type="entry name" value="HTH_LACI_2"/>
    <property type="match status" value="1"/>
</dbReference>
<dbReference type="Pfam" id="PF13377">
    <property type="entry name" value="Peripla_BP_3"/>
    <property type="match status" value="1"/>
</dbReference>
<keyword evidence="3" id="KW-0804">Transcription</keyword>
<reference evidence="5" key="2">
    <citation type="journal article" date="2023" name="Curr. Microbiol.">
        <title>Granulicatella seriolae sp. nov., a Novel Facultative Anaerobe Isolated from Yellowtail Marine Fish.</title>
        <authorList>
            <person name="Lee M."/>
            <person name="Choi Y.J."/>
            <person name="Farooq A."/>
            <person name="Jeong J.B."/>
            <person name="Jung M.Y."/>
        </authorList>
    </citation>
    <scope>NUCLEOTIDE SEQUENCE</scope>
    <source>
        <strain evidence="5">S8</strain>
    </source>
</reference>
<dbReference type="InterPro" id="IPR028082">
    <property type="entry name" value="Peripla_BP_I"/>
</dbReference>
<organism evidence="5 6">
    <name type="scientific">Granulicatella seriolae</name>
    <dbReference type="NCBI Taxonomy" id="2967226"/>
    <lineage>
        <taxon>Bacteria</taxon>
        <taxon>Bacillati</taxon>
        <taxon>Bacillota</taxon>
        <taxon>Bacilli</taxon>
        <taxon>Lactobacillales</taxon>
        <taxon>Carnobacteriaceae</taxon>
        <taxon>Granulicatella</taxon>
    </lineage>
</organism>
<sequence>MVTLKDVAKRANVSKMTVSRVLNHPQLVTPELKELVYQAMNELDYRPNTIAKALAKNRTLVVKVLILEEMDVTEPYYMHLINGIAKGLDHYHYALQLITENSVDFGESDGYIVTGMKEDDYEWVKKIDKPVIVFGENRYHMPFVDSNNRLGTETATRYAIERGYQDIIFVGIDVPELFEESREIGYKSVMEQYPDKSVQIHRIRNSSSQAANLVKSLSLKENTCFICASDRIAIGIERGLQTMGKSIPEDFGIIGFDGVFLDQIAAPMLTTMKQQVVAMGSACVDQLMLLIDGKELEEEAYYFDAKLLVRGTTK</sequence>
<keyword evidence="6" id="KW-1185">Reference proteome</keyword>
<evidence type="ECO:0000256" key="1">
    <source>
        <dbReference type="ARBA" id="ARBA00023015"/>
    </source>
</evidence>
<dbReference type="SUPFAM" id="SSF47413">
    <property type="entry name" value="lambda repressor-like DNA-binding domains"/>
    <property type="match status" value="1"/>
</dbReference>
<dbReference type="PANTHER" id="PTHR30146">
    <property type="entry name" value="LACI-RELATED TRANSCRIPTIONAL REPRESSOR"/>
    <property type="match status" value="1"/>
</dbReference>
<dbReference type="SUPFAM" id="SSF53822">
    <property type="entry name" value="Periplasmic binding protein-like I"/>
    <property type="match status" value="1"/>
</dbReference>
<dbReference type="Proteomes" id="UP001059480">
    <property type="component" value="Unassembled WGS sequence"/>
</dbReference>
<proteinExistence type="predicted"/>
<dbReference type="CDD" id="cd01392">
    <property type="entry name" value="HTH_LacI"/>
    <property type="match status" value="1"/>
</dbReference>
<dbReference type="Gene3D" id="3.40.50.2300">
    <property type="match status" value="2"/>
</dbReference>
<gene>
    <name evidence="5" type="ORF">NPA36_09055</name>
</gene>